<dbReference type="Proteomes" id="UP000677803">
    <property type="component" value="Unassembled WGS sequence"/>
</dbReference>
<sequence>MCMSLEARRSYFKQWAPKMNFKNWIILNGNKYMSGESLIIVDCYETLNFDRLNEVAVPTLAQATELLHDVVDYT</sequence>
<evidence type="ECO:0000313" key="1">
    <source>
        <dbReference type="EMBL" id="CAG5871637.1"/>
    </source>
</evidence>
<organism evidence="1 2">
    <name type="scientific">Menidia menidia</name>
    <name type="common">Atlantic silverside</name>
    <dbReference type="NCBI Taxonomy" id="238744"/>
    <lineage>
        <taxon>Eukaryota</taxon>
        <taxon>Metazoa</taxon>
        <taxon>Chordata</taxon>
        <taxon>Craniata</taxon>
        <taxon>Vertebrata</taxon>
        <taxon>Euteleostomi</taxon>
        <taxon>Actinopterygii</taxon>
        <taxon>Neopterygii</taxon>
        <taxon>Teleostei</taxon>
        <taxon>Neoteleostei</taxon>
        <taxon>Acanthomorphata</taxon>
        <taxon>Ovalentaria</taxon>
        <taxon>Atherinomorphae</taxon>
        <taxon>Atheriniformes</taxon>
        <taxon>Atherinopsidae</taxon>
        <taxon>Menidiinae</taxon>
        <taxon>Menidia</taxon>
    </lineage>
</organism>
<name>A0A8S4AHB5_9TELE</name>
<evidence type="ECO:0000313" key="2">
    <source>
        <dbReference type="Proteomes" id="UP000677803"/>
    </source>
</evidence>
<keyword evidence="2" id="KW-1185">Reference proteome</keyword>
<dbReference type="EMBL" id="CAJRST010004446">
    <property type="protein sequence ID" value="CAG5871637.1"/>
    <property type="molecule type" value="Genomic_DNA"/>
</dbReference>
<feature type="non-terminal residue" evidence="1">
    <location>
        <position position="1"/>
    </location>
</feature>
<dbReference type="AlphaFoldDB" id="A0A8S4AHB5"/>
<reference evidence="1" key="1">
    <citation type="submission" date="2021-05" db="EMBL/GenBank/DDBJ databases">
        <authorList>
            <person name="Tigano A."/>
        </authorList>
    </citation>
    <scope>NUCLEOTIDE SEQUENCE</scope>
</reference>
<protein>
    <submittedName>
        <fullName evidence="1">(Atlantic silverside) hypothetical protein</fullName>
    </submittedName>
</protein>
<gene>
    <name evidence="1" type="ORF">MMEN_LOCUS4928</name>
</gene>
<proteinExistence type="predicted"/>
<comment type="caution">
    <text evidence="1">The sequence shown here is derived from an EMBL/GenBank/DDBJ whole genome shotgun (WGS) entry which is preliminary data.</text>
</comment>
<accession>A0A8S4AHB5</accession>